<dbReference type="EMBL" id="JBBWWR010000018">
    <property type="protein sequence ID" value="KAK8943988.1"/>
    <property type="molecule type" value="Genomic_DNA"/>
</dbReference>
<reference evidence="1 2" key="1">
    <citation type="journal article" date="2022" name="Nat. Plants">
        <title>Genomes of leafy and leafless Platanthera orchids illuminate the evolution of mycoheterotrophy.</title>
        <authorList>
            <person name="Li M.H."/>
            <person name="Liu K.W."/>
            <person name="Li Z."/>
            <person name="Lu H.C."/>
            <person name="Ye Q.L."/>
            <person name="Zhang D."/>
            <person name="Wang J.Y."/>
            <person name="Li Y.F."/>
            <person name="Zhong Z.M."/>
            <person name="Liu X."/>
            <person name="Yu X."/>
            <person name="Liu D.K."/>
            <person name="Tu X.D."/>
            <person name="Liu B."/>
            <person name="Hao Y."/>
            <person name="Liao X.Y."/>
            <person name="Jiang Y.T."/>
            <person name="Sun W.H."/>
            <person name="Chen J."/>
            <person name="Chen Y.Q."/>
            <person name="Ai Y."/>
            <person name="Zhai J.W."/>
            <person name="Wu S.S."/>
            <person name="Zhou Z."/>
            <person name="Hsiao Y.Y."/>
            <person name="Wu W.L."/>
            <person name="Chen Y.Y."/>
            <person name="Lin Y.F."/>
            <person name="Hsu J.L."/>
            <person name="Li C.Y."/>
            <person name="Wang Z.W."/>
            <person name="Zhao X."/>
            <person name="Zhong W.Y."/>
            <person name="Ma X.K."/>
            <person name="Ma L."/>
            <person name="Huang J."/>
            <person name="Chen G.Z."/>
            <person name="Huang M.Z."/>
            <person name="Huang L."/>
            <person name="Peng D.H."/>
            <person name="Luo Y.B."/>
            <person name="Zou S.Q."/>
            <person name="Chen S.P."/>
            <person name="Lan S."/>
            <person name="Tsai W.C."/>
            <person name="Van de Peer Y."/>
            <person name="Liu Z.J."/>
        </authorList>
    </citation>
    <scope>NUCLEOTIDE SEQUENCE [LARGE SCALE GENOMIC DNA]</scope>
    <source>
        <strain evidence="1">Lor288</strain>
    </source>
</reference>
<name>A0ABR2LLH3_9ASPA</name>
<proteinExistence type="predicted"/>
<sequence>MGTRDLNDCLQPVQLTVDLKPNLPIEIRRRNNNFDDLILPHMGYLYYYVGIRLGDTSSIRGKQRESNDTKDGFLLFKMSQK</sequence>
<evidence type="ECO:0000313" key="1">
    <source>
        <dbReference type="EMBL" id="KAK8943988.1"/>
    </source>
</evidence>
<organism evidence="1 2">
    <name type="scientific">Platanthera guangdongensis</name>
    <dbReference type="NCBI Taxonomy" id="2320717"/>
    <lineage>
        <taxon>Eukaryota</taxon>
        <taxon>Viridiplantae</taxon>
        <taxon>Streptophyta</taxon>
        <taxon>Embryophyta</taxon>
        <taxon>Tracheophyta</taxon>
        <taxon>Spermatophyta</taxon>
        <taxon>Magnoliopsida</taxon>
        <taxon>Liliopsida</taxon>
        <taxon>Asparagales</taxon>
        <taxon>Orchidaceae</taxon>
        <taxon>Orchidoideae</taxon>
        <taxon>Orchideae</taxon>
        <taxon>Orchidinae</taxon>
        <taxon>Platanthera</taxon>
    </lineage>
</organism>
<accession>A0ABR2LLH3</accession>
<keyword evidence="2" id="KW-1185">Reference proteome</keyword>
<evidence type="ECO:0000313" key="2">
    <source>
        <dbReference type="Proteomes" id="UP001412067"/>
    </source>
</evidence>
<dbReference type="Proteomes" id="UP001412067">
    <property type="component" value="Unassembled WGS sequence"/>
</dbReference>
<gene>
    <name evidence="1" type="primary">PPC6-1</name>
    <name evidence="1" type="ORF">KSP40_PGU021412</name>
</gene>
<protein>
    <submittedName>
        <fullName evidence="1">Uncharacterized protein</fullName>
    </submittedName>
</protein>
<comment type="caution">
    <text evidence="1">The sequence shown here is derived from an EMBL/GenBank/DDBJ whole genome shotgun (WGS) entry which is preliminary data.</text>
</comment>